<protein>
    <submittedName>
        <fullName evidence="2">Uncharacterized protein</fullName>
    </submittedName>
</protein>
<feature type="transmembrane region" description="Helical" evidence="1">
    <location>
        <begin position="52"/>
        <end position="71"/>
    </location>
</feature>
<keyword evidence="1" id="KW-0812">Transmembrane</keyword>
<evidence type="ECO:0000313" key="3">
    <source>
        <dbReference type="Proteomes" id="UP000034493"/>
    </source>
</evidence>
<evidence type="ECO:0000313" key="2">
    <source>
        <dbReference type="EMBL" id="KKS02939.1"/>
    </source>
</evidence>
<proteinExistence type="predicted"/>
<comment type="caution">
    <text evidence="2">The sequence shown here is derived from an EMBL/GenBank/DDBJ whole genome shotgun (WGS) entry which is preliminary data.</text>
</comment>
<keyword evidence="1" id="KW-1133">Transmembrane helix</keyword>
<dbReference type="Proteomes" id="UP000034493">
    <property type="component" value="Unassembled WGS sequence"/>
</dbReference>
<accession>A0A0G0VPV2</accession>
<keyword evidence="1" id="KW-0472">Membrane</keyword>
<sequence length="90" mass="9564">MGKETEKPDFLQALQLGFEKNIANIVGIGASLNLLGNSLIETPRHGVDGLVILQVVTGVILGIAVFANSAIEGKQRLNNPKNELPTSNRS</sequence>
<gene>
    <name evidence="2" type="ORF">UU56_C0025G0011</name>
</gene>
<dbReference type="EMBL" id="LCBC01000025">
    <property type="protein sequence ID" value="KKS02939.1"/>
    <property type="molecule type" value="Genomic_DNA"/>
</dbReference>
<dbReference type="AlphaFoldDB" id="A0A0G0VPV2"/>
<reference evidence="2 3" key="1">
    <citation type="journal article" date="2015" name="Nature">
        <title>rRNA introns, odd ribosomes, and small enigmatic genomes across a large radiation of phyla.</title>
        <authorList>
            <person name="Brown C.T."/>
            <person name="Hug L.A."/>
            <person name="Thomas B.C."/>
            <person name="Sharon I."/>
            <person name="Castelle C.J."/>
            <person name="Singh A."/>
            <person name="Wilkins M.J."/>
            <person name="Williams K.H."/>
            <person name="Banfield J.F."/>
        </authorList>
    </citation>
    <scope>NUCLEOTIDE SEQUENCE [LARGE SCALE GENOMIC DNA]</scope>
</reference>
<evidence type="ECO:0000256" key="1">
    <source>
        <dbReference type="SAM" id="Phobius"/>
    </source>
</evidence>
<name>A0A0G0VPV2_9BACT</name>
<organism evidence="2 3">
    <name type="scientific">Candidatus Curtissbacteria bacterium GW2011_GWA2_41_24</name>
    <dbReference type="NCBI Taxonomy" id="1618411"/>
    <lineage>
        <taxon>Bacteria</taxon>
        <taxon>Candidatus Curtissiibacteriota</taxon>
    </lineage>
</organism>
<feature type="transmembrane region" description="Helical" evidence="1">
    <location>
        <begin position="21"/>
        <end position="40"/>
    </location>
</feature>